<dbReference type="InterPro" id="IPR000047">
    <property type="entry name" value="HTH_motif"/>
</dbReference>
<feature type="non-terminal residue" evidence="9">
    <location>
        <position position="294"/>
    </location>
</feature>
<feature type="region of interest" description="Disordered" evidence="7">
    <location>
        <begin position="1"/>
        <end position="86"/>
    </location>
</feature>
<dbReference type="STRING" id="1314777.A0A164TGY1"/>
<feature type="non-terminal residue" evidence="9">
    <location>
        <position position="1"/>
    </location>
</feature>
<dbReference type="Proteomes" id="UP000076722">
    <property type="component" value="Unassembled WGS sequence"/>
</dbReference>
<organism evidence="9 10">
    <name type="scientific">Sistotremastrum niveocremeum HHB9708</name>
    <dbReference type="NCBI Taxonomy" id="1314777"/>
    <lineage>
        <taxon>Eukaryota</taxon>
        <taxon>Fungi</taxon>
        <taxon>Dikarya</taxon>
        <taxon>Basidiomycota</taxon>
        <taxon>Agaricomycotina</taxon>
        <taxon>Agaricomycetes</taxon>
        <taxon>Sistotremastrales</taxon>
        <taxon>Sistotremastraceae</taxon>
        <taxon>Sertulicium</taxon>
        <taxon>Sertulicium niveocremeum</taxon>
    </lineage>
</organism>
<dbReference type="EMBL" id="KV419410">
    <property type="protein sequence ID" value="KZS92353.1"/>
    <property type="molecule type" value="Genomic_DNA"/>
</dbReference>
<dbReference type="PANTHER" id="PTHR24324">
    <property type="entry name" value="HOMEOBOX PROTEIN HHEX"/>
    <property type="match status" value="1"/>
</dbReference>
<sequence>PSSATENPPDSPALSSASVSTNTHLPPISATLDLPAPASAADPTPSASKAPDSKEKRKRSRVTPEQLTHLERIFTQDRSPTAQRRKEISEMLGMQERQTQIWFQNRRAKAKLQEGKRNSRSGPFDLELDSPPNSPPDFDPNYEADIYALIHEEDAVSIIPCTDLCIGSWRRIATGAGKHDLVAYMSLTKRCLTWFIHSSGYGFKMEIPFTVVQSTEFQSLGQGRAMASFFLSGTPSFYLEGTPSPRPGEPPSHAPRQKVWKTCTDWTEGTQATSVARHDLIGSATQLLHVLRVL</sequence>
<dbReference type="SMART" id="SM00389">
    <property type="entry name" value="HOX"/>
    <property type="match status" value="1"/>
</dbReference>
<gene>
    <name evidence="9" type="ORF">SISNIDRAFT_397858</name>
</gene>
<keyword evidence="3 5" id="KW-0371">Homeobox</keyword>
<evidence type="ECO:0000256" key="4">
    <source>
        <dbReference type="ARBA" id="ARBA00023242"/>
    </source>
</evidence>
<comment type="subcellular location">
    <subcellularLocation>
        <location evidence="1 5 6">Nucleus</location>
    </subcellularLocation>
</comment>
<evidence type="ECO:0000256" key="6">
    <source>
        <dbReference type="RuleBase" id="RU000682"/>
    </source>
</evidence>
<dbReference type="Pfam" id="PF00046">
    <property type="entry name" value="Homeodomain"/>
    <property type="match status" value="1"/>
</dbReference>
<dbReference type="PRINTS" id="PR00031">
    <property type="entry name" value="HTHREPRESSR"/>
</dbReference>
<evidence type="ECO:0000313" key="9">
    <source>
        <dbReference type="EMBL" id="KZS92353.1"/>
    </source>
</evidence>
<feature type="DNA-binding region" description="Homeobox" evidence="5">
    <location>
        <begin position="55"/>
        <end position="114"/>
    </location>
</feature>
<dbReference type="PROSITE" id="PS50071">
    <property type="entry name" value="HOMEOBOX_2"/>
    <property type="match status" value="1"/>
</dbReference>
<dbReference type="OrthoDB" id="6159439at2759"/>
<dbReference type="InterPro" id="IPR051000">
    <property type="entry name" value="Homeobox_DNA-bind_prot"/>
</dbReference>
<feature type="compositionally biased region" description="Low complexity" evidence="7">
    <location>
        <begin position="29"/>
        <end position="50"/>
    </location>
</feature>
<reference evidence="9 10" key="1">
    <citation type="journal article" date="2016" name="Mol. Biol. Evol.">
        <title>Comparative Genomics of Early-Diverging Mushroom-Forming Fungi Provides Insights into the Origins of Lignocellulose Decay Capabilities.</title>
        <authorList>
            <person name="Nagy L.G."/>
            <person name="Riley R."/>
            <person name="Tritt A."/>
            <person name="Adam C."/>
            <person name="Daum C."/>
            <person name="Floudas D."/>
            <person name="Sun H."/>
            <person name="Yadav J.S."/>
            <person name="Pangilinan J."/>
            <person name="Larsson K.H."/>
            <person name="Matsuura K."/>
            <person name="Barry K."/>
            <person name="Labutti K."/>
            <person name="Kuo R."/>
            <person name="Ohm R.A."/>
            <person name="Bhattacharya S.S."/>
            <person name="Shirouzu T."/>
            <person name="Yoshinaga Y."/>
            <person name="Martin F.M."/>
            <person name="Grigoriev I.V."/>
            <person name="Hibbett D.S."/>
        </authorList>
    </citation>
    <scope>NUCLEOTIDE SEQUENCE [LARGE SCALE GENOMIC DNA]</scope>
    <source>
        <strain evidence="9 10">HHB9708</strain>
    </source>
</reference>
<evidence type="ECO:0000256" key="7">
    <source>
        <dbReference type="SAM" id="MobiDB-lite"/>
    </source>
</evidence>
<evidence type="ECO:0000313" key="10">
    <source>
        <dbReference type="Proteomes" id="UP000076722"/>
    </source>
</evidence>
<feature type="domain" description="Homeobox" evidence="8">
    <location>
        <begin position="53"/>
        <end position="113"/>
    </location>
</feature>
<evidence type="ECO:0000256" key="1">
    <source>
        <dbReference type="ARBA" id="ARBA00004123"/>
    </source>
</evidence>
<evidence type="ECO:0000256" key="5">
    <source>
        <dbReference type="PROSITE-ProRule" id="PRU00108"/>
    </source>
</evidence>
<feature type="region of interest" description="Disordered" evidence="7">
    <location>
        <begin position="107"/>
        <end position="135"/>
    </location>
</feature>
<dbReference type="AlphaFoldDB" id="A0A164TGY1"/>
<dbReference type="SUPFAM" id="SSF46689">
    <property type="entry name" value="Homeodomain-like"/>
    <property type="match status" value="1"/>
</dbReference>
<evidence type="ECO:0000256" key="3">
    <source>
        <dbReference type="ARBA" id="ARBA00023155"/>
    </source>
</evidence>
<dbReference type="PANTHER" id="PTHR24324:SF5">
    <property type="entry name" value="HEMATOPOIETICALLY-EXPRESSED HOMEOBOX PROTEIN HHEX"/>
    <property type="match status" value="1"/>
</dbReference>
<protein>
    <submittedName>
        <fullName evidence="9">Homeobox-domain-containing protein</fullName>
    </submittedName>
</protein>
<evidence type="ECO:0000256" key="2">
    <source>
        <dbReference type="ARBA" id="ARBA00023125"/>
    </source>
</evidence>
<keyword evidence="2 5" id="KW-0238">DNA-binding</keyword>
<proteinExistence type="predicted"/>
<dbReference type="Gene3D" id="1.10.10.60">
    <property type="entry name" value="Homeodomain-like"/>
    <property type="match status" value="1"/>
</dbReference>
<dbReference type="InterPro" id="IPR057939">
    <property type="entry name" value="TRF2_HOY1_PH"/>
</dbReference>
<dbReference type="GO" id="GO:0006357">
    <property type="term" value="P:regulation of transcription by RNA polymerase II"/>
    <property type="evidence" value="ECO:0007669"/>
    <property type="project" value="TreeGrafter"/>
</dbReference>
<dbReference type="Pfam" id="PF24818">
    <property type="entry name" value="PH_TRF2_HOY1"/>
    <property type="match status" value="1"/>
</dbReference>
<feature type="compositionally biased region" description="Polar residues" evidence="7">
    <location>
        <begin position="1"/>
        <end position="24"/>
    </location>
</feature>
<name>A0A164TGY1_9AGAM</name>
<keyword evidence="4 5" id="KW-0539">Nucleus</keyword>
<dbReference type="GO" id="GO:0030154">
    <property type="term" value="P:cell differentiation"/>
    <property type="evidence" value="ECO:0007669"/>
    <property type="project" value="TreeGrafter"/>
</dbReference>
<dbReference type="GO" id="GO:0005634">
    <property type="term" value="C:nucleus"/>
    <property type="evidence" value="ECO:0007669"/>
    <property type="project" value="UniProtKB-SubCell"/>
</dbReference>
<dbReference type="GO" id="GO:0000978">
    <property type="term" value="F:RNA polymerase II cis-regulatory region sequence-specific DNA binding"/>
    <property type="evidence" value="ECO:0007669"/>
    <property type="project" value="TreeGrafter"/>
</dbReference>
<keyword evidence="10" id="KW-1185">Reference proteome</keyword>
<accession>A0A164TGY1</accession>
<dbReference type="InterPro" id="IPR009057">
    <property type="entry name" value="Homeodomain-like_sf"/>
</dbReference>
<dbReference type="CDD" id="cd00086">
    <property type="entry name" value="homeodomain"/>
    <property type="match status" value="1"/>
</dbReference>
<evidence type="ECO:0000259" key="8">
    <source>
        <dbReference type="PROSITE" id="PS50071"/>
    </source>
</evidence>
<dbReference type="InterPro" id="IPR001356">
    <property type="entry name" value="HD"/>
</dbReference>